<comment type="caution">
    <text evidence="2">The sequence shown here is derived from an EMBL/GenBank/DDBJ whole genome shotgun (WGS) entry which is preliminary data.</text>
</comment>
<dbReference type="Gene3D" id="3.30.420.40">
    <property type="match status" value="2"/>
</dbReference>
<dbReference type="InterPro" id="IPR005338">
    <property type="entry name" value="Anhydro_N_Ac-Mur_kinase"/>
</dbReference>
<feature type="compositionally biased region" description="Basic and acidic residues" evidence="1">
    <location>
        <begin position="453"/>
        <end position="463"/>
    </location>
</feature>
<protein>
    <submittedName>
        <fullName evidence="2">Anhydro-N-acetylmuramic acid kinase</fullName>
    </submittedName>
</protein>
<dbReference type="Proteomes" id="UP000612352">
    <property type="component" value="Unassembled WGS sequence"/>
</dbReference>
<reference evidence="2 3" key="1">
    <citation type="submission" date="2020-12" db="EMBL/GenBank/DDBJ databases">
        <title>Brachybacterium sp. MASK1Z-5, whole genome shotgun sequence.</title>
        <authorList>
            <person name="Tuo L."/>
        </authorList>
    </citation>
    <scope>NUCLEOTIDE SEQUENCE [LARGE SCALE GENOMIC DNA]</scope>
    <source>
        <strain evidence="2 3">MASK1Z-5</strain>
    </source>
</reference>
<feature type="region of interest" description="Disordered" evidence="1">
    <location>
        <begin position="200"/>
        <end position="227"/>
    </location>
</feature>
<organism evidence="2 3">
    <name type="scientific">Brachybacterium halotolerans</name>
    <dbReference type="NCBI Taxonomy" id="2795215"/>
    <lineage>
        <taxon>Bacteria</taxon>
        <taxon>Bacillati</taxon>
        <taxon>Actinomycetota</taxon>
        <taxon>Actinomycetes</taxon>
        <taxon>Micrococcales</taxon>
        <taxon>Dermabacteraceae</taxon>
        <taxon>Brachybacterium</taxon>
    </lineage>
</organism>
<feature type="compositionally biased region" description="Low complexity" evidence="1">
    <location>
        <begin position="200"/>
        <end position="225"/>
    </location>
</feature>
<evidence type="ECO:0000313" key="2">
    <source>
        <dbReference type="EMBL" id="MBK0331991.1"/>
    </source>
</evidence>
<dbReference type="GO" id="GO:0016301">
    <property type="term" value="F:kinase activity"/>
    <property type="evidence" value="ECO:0007669"/>
    <property type="project" value="UniProtKB-KW"/>
</dbReference>
<sequence length="463" mass="46862">MRVLGMMSGTSADAVDTALVDLARDPSDPDVLTARLLDVDEHPWPGPLREAILDVLPPASSDVATWDMLHAQIGAHLGEVAARVLERAVGEGGTGAAGGTTGAGGADLVVSHGQTLHHWAAPDGRVLGTLQIGDAARIAEATHASVLHDLRSADVARGGQGAPFAPVLDVMLLGEDGGAVLNLGGIANVTLVEAAGSADSAAPAPADSAPADCAAPDGASGAASPTVRAGDVGPANALLDSAVRRATAGRMHCDEDGRLAASGTVDQRALDELLADPFFALPLPRSTGREHFDAEYVERMSPRAARLDLPDLLATLTELTARTVADLVRESGAPVVHGSGGGMRNPVLRARLAALLDPVPLRSSEDLGVPSDAKEALLMAVIGWLSVHGIPALPVGPDGGPVTGARSAAVLGSLTPPVPVTGLDPCCAAPRGTSDPSDAPAARRPPRRLRLLGPDHRTPGGAR</sequence>
<keyword evidence="3" id="KW-1185">Reference proteome</keyword>
<keyword evidence="2" id="KW-0418">Kinase</keyword>
<dbReference type="PANTHER" id="PTHR30605">
    <property type="entry name" value="ANHYDRO-N-ACETYLMURAMIC ACID KINASE"/>
    <property type="match status" value="1"/>
</dbReference>
<dbReference type="InterPro" id="IPR043129">
    <property type="entry name" value="ATPase_NBD"/>
</dbReference>
<evidence type="ECO:0000313" key="3">
    <source>
        <dbReference type="Proteomes" id="UP000612352"/>
    </source>
</evidence>
<evidence type="ECO:0000256" key="1">
    <source>
        <dbReference type="SAM" id="MobiDB-lite"/>
    </source>
</evidence>
<gene>
    <name evidence="2" type="ORF">I8D64_11335</name>
</gene>
<keyword evidence="2" id="KW-0808">Transferase</keyword>
<accession>A0ABS1BBH9</accession>
<dbReference type="SUPFAM" id="SSF53067">
    <property type="entry name" value="Actin-like ATPase domain"/>
    <property type="match status" value="1"/>
</dbReference>
<dbReference type="PANTHER" id="PTHR30605:SF0">
    <property type="entry name" value="ANHYDRO-N-ACETYLMURAMIC ACID KINASE"/>
    <property type="match status" value="1"/>
</dbReference>
<dbReference type="Pfam" id="PF03702">
    <property type="entry name" value="AnmK"/>
    <property type="match status" value="2"/>
</dbReference>
<proteinExistence type="predicted"/>
<dbReference type="EMBL" id="JAEDAJ010000006">
    <property type="protein sequence ID" value="MBK0331991.1"/>
    <property type="molecule type" value="Genomic_DNA"/>
</dbReference>
<name>A0ABS1BBH9_9MICO</name>
<feature type="region of interest" description="Disordered" evidence="1">
    <location>
        <begin position="423"/>
        <end position="463"/>
    </location>
</feature>